<dbReference type="EMBL" id="SKBQ01000050">
    <property type="protein sequence ID" value="TPX11135.1"/>
    <property type="molecule type" value="Genomic_DNA"/>
</dbReference>
<dbReference type="AlphaFoldDB" id="A0A507AKS2"/>
<dbReference type="Proteomes" id="UP000319257">
    <property type="component" value="Unassembled WGS sequence"/>
</dbReference>
<sequence>MSSSRSGSSQGSKKPRASQKSMRQLIESLRSHRVNTLTELCRIERAAASCQNEEDAQEFQGPMTSAWDYYVTSHQFLTELRGLTRNYPFCGDIVTDAHFRVRSDPESNRSWNLAWLCLIKIQDDNLISSYAAVEASKPEMWGGRYPEPEESEQLAQCFEYEWSQAVAGMLRHWPVPPTWY</sequence>
<evidence type="ECO:0000313" key="2">
    <source>
        <dbReference type="EMBL" id="TPX11135.1"/>
    </source>
</evidence>
<evidence type="ECO:0000313" key="3">
    <source>
        <dbReference type="Proteomes" id="UP000319257"/>
    </source>
</evidence>
<keyword evidence="3" id="KW-1185">Reference proteome</keyword>
<evidence type="ECO:0000256" key="1">
    <source>
        <dbReference type="SAM" id="MobiDB-lite"/>
    </source>
</evidence>
<dbReference type="GeneID" id="41975443"/>
<comment type="caution">
    <text evidence="2">The sequence shown here is derived from an EMBL/GenBank/DDBJ whole genome shotgun (WGS) entry which is preliminary data.</text>
</comment>
<feature type="region of interest" description="Disordered" evidence="1">
    <location>
        <begin position="1"/>
        <end position="22"/>
    </location>
</feature>
<accession>A0A507AKS2</accession>
<dbReference type="RefSeq" id="XP_030992846.1">
    <property type="nucleotide sequence ID" value="XM_031142802.1"/>
</dbReference>
<organism evidence="2 3">
    <name type="scientific">Thyridium curvatum</name>
    <dbReference type="NCBI Taxonomy" id="1093900"/>
    <lineage>
        <taxon>Eukaryota</taxon>
        <taxon>Fungi</taxon>
        <taxon>Dikarya</taxon>
        <taxon>Ascomycota</taxon>
        <taxon>Pezizomycotina</taxon>
        <taxon>Sordariomycetes</taxon>
        <taxon>Sordariomycetidae</taxon>
        <taxon>Thyridiales</taxon>
        <taxon>Thyridiaceae</taxon>
        <taxon>Thyridium</taxon>
    </lineage>
</organism>
<dbReference type="InParanoid" id="A0A507AKS2"/>
<dbReference type="OrthoDB" id="4932428at2759"/>
<name>A0A507AKS2_9PEZI</name>
<gene>
    <name evidence="2" type="ORF">E0L32_007996</name>
</gene>
<proteinExistence type="predicted"/>
<protein>
    <submittedName>
        <fullName evidence="2">Uncharacterized protein</fullName>
    </submittedName>
</protein>
<feature type="compositionally biased region" description="Low complexity" evidence="1">
    <location>
        <begin position="1"/>
        <end position="12"/>
    </location>
</feature>
<reference evidence="2 3" key="1">
    <citation type="submission" date="2019-06" db="EMBL/GenBank/DDBJ databases">
        <title>Draft genome sequence of the filamentous fungus Phialemoniopsis curvata isolated from diesel fuel.</title>
        <authorList>
            <person name="Varaljay V.A."/>
            <person name="Lyon W.J."/>
            <person name="Crouch A.L."/>
            <person name="Drake C.E."/>
            <person name="Hollomon J.M."/>
            <person name="Nadeau L.J."/>
            <person name="Nunn H.S."/>
            <person name="Stevenson B.S."/>
            <person name="Bojanowski C.L."/>
            <person name="Crookes-Goodson W.J."/>
        </authorList>
    </citation>
    <scope>NUCLEOTIDE SEQUENCE [LARGE SCALE GENOMIC DNA]</scope>
    <source>
        <strain evidence="2 3">D216</strain>
    </source>
</reference>